<sequence>MGKKDKTKATTPRNSDGLTLDSAFKFSCYPGISCFGTCCRDVTIFLTPHDVIRMKNRLKINSWDFIDRYTAVFYKGDNPFPFVRLQMEDTDQKECSFVDPVTGCSIYEDRPWSCRMYPLDMSEGDTYKIIVSADKCKGLLEQREWLISEWLENQGIAQFDELDHLYSQLTSHQAIHEKSIDNPQVSEMVFMATYDLDRFRRFVFESKFLQMFDLPEEHIALLKTDDKELLKLGFKWLGFGLINPLSIRIKTDVVESFLKENEEKQND</sequence>
<reference evidence="1 2" key="1">
    <citation type="submission" date="2024-09" db="EMBL/GenBank/DDBJ databases">
        <title>Laminarin stimulates single cell rates of sulfate reduction while oxygen inhibits transcriptomic activity in coastal marine sediment.</title>
        <authorList>
            <person name="Lindsay M."/>
            <person name="Orcutt B."/>
            <person name="Emerson D."/>
            <person name="Stepanauskas R."/>
            <person name="D'Angelo T."/>
        </authorList>
    </citation>
    <scope>NUCLEOTIDE SEQUENCE [LARGE SCALE GENOMIC DNA]</scope>
    <source>
        <strain evidence="1">SAG AM-311-K15</strain>
    </source>
</reference>
<name>A0ABV6Z424_UNCC1</name>
<dbReference type="EMBL" id="JBHPBY010000421">
    <property type="protein sequence ID" value="MFC1853093.1"/>
    <property type="molecule type" value="Genomic_DNA"/>
</dbReference>
<dbReference type="Proteomes" id="UP001594351">
    <property type="component" value="Unassembled WGS sequence"/>
</dbReference>
<proteinExistence type="predicted"/>
<comment type="caution">
    <text evidence="1">The sequence shown here is derived from an EMBL/GenBank/DDBJ whole genome shotgun (WGS) entry which is preliminary data.</text>
</comment>
<gene>
    <name evidence="1" type="ORF">ACFL27_23085</name>
</gene>
<accession>A0ABV6Z424</accession>
<dbReference type="Pfam" id="PF03692">
    <property type="entry name" value="CxxCxxCC"/>
    <property type="match status" value="1"/>
</dbReference>
<protein>
    <submittedName>
        <fullName evidence="1">YkgJ family cysteine cluster protein</fullName>
    </submittedName>
</protein>
<dbReference type="PANTHER" id="PTHR35866:SF1">
    <property type="entry name" value="YKGJ FAMILY CYSTEINE CLUSTER PROTEIN"/>
    <property type="match status" value="1"/>
</dbReference>
<dbReference type="PANTHER" id="PTHR35866">
    <property type="entry name" value="PUTATIVE-RELATED"/>
    <property type="match status" value="1"/>
</dbReference>
<evidence type="ECO:0000313" key="2">
    <source>
        <dbReference type="Proteomes" id="UP001594351"/>
    </source>
</evidence>
<dbReference type="InterPro" id="IPR005358">
    <property type="entry name" value="Puta_zinc/iron-chelating_dom"/>
</dbReference>
<evidence type="ECO:0000313" key="1">
    <source>
        <dbReference type="EMBL" id="MFC1853093.1"/>
    </source>
</evidence>
<organism evidence="1 2">
    <name type="scientific">candidate division CSSED10-310 bacterium</name>
    <dbReference type="NCBI Taxonomy" id="2855610"/>
    <lineage>
        <taxon>Bacteria</taxon>
        <taxon>Bacteria division CSSED10-310</taxon>
    </lineage>
</organism>
<keyword evidence="2" id="KW-1185">Reference proteome</keyword>